<feature type="domain" description="Sialate O-acetylesterase" evidence="2">
    <location>
        <begin position="39"/>
        <end position="282"/>
    </location>
</feature>
<evidence type="ECO:0000313" key="3">
    <source>
        <dbReference type="EMBL" id="MFD1001357.1"/>
    </source>
</evidence>
<evidence type="ECO:0000313" key="4">
    <source>
        <dbReference type="Proteomes" id="UP001597112"/>
    </source>
</evidence>
<sequence length="295" mass="32603">MKQQGKGMVTGNIVGMAERSGFLLTMLLLIVMVTQAQQQQLFLIAGQSNAVGQGDANTSIRCKPGTAYEYSVTADSLFSLQDPTGYSELNFERARTGSIVPAFASVYNQLTGSKVIIISAARGGSSCHAKAELENYGTWSATGRLPLFNGTLEKVNGACKKTKLPLSGIIWLQGERDANAINTQQLTPEEYKQALQDVIIRFRKALSWQVPFYIVLTGYYKDHANYGFDCVRAQQERVATEIPDTYIVYRDTNVFIEKGWMKDAIHYNQEGLNAIGSAIATVISKQVDKQIKYNK</sequence>
<keyword evidence="1" id="KW-0378">Hydrolase</keyword>
<dbReference type="PANTHER" id="PTHR31988:SF19">
    <property type="entry name" value="9-O-ACETYL-N-ACETYLNEURAMINIC ACID DEACETYLASE-RELATED"/>
    <property type="match status" value="1"/>
</dbReference>
<proteinExistence type="predicted"/>
<dbReference type="Proteomes" id="UP001597112">
    <property type="component" value="Unassembled WGS sequence"/>
</dbReference>
<dbReference type="InterPro" id="IPR036514">
    <property type="entry name" value="SGNH_hydro_sf"/>
</dbReference>
<organism evidence="3 4">
    <name type="scientific">Ohtaekwangia kribbensis</name>
    <dbReference type="NCBI Taxonomy" id="688913"/>
    <lineage>
        <taxon>Bacteria</taxon>
        <taxon>Pseudomonadati</taxon>
        <taxon>Bacteroidota</taxon>
        <taxon>Cytophagia</taxon>
        <taxon>Cytophagales</taxon>
        <taxon>Fulvivirgaceae</taxon>
        <taxon>Ohtaekwangia</taxon>
    </lineage>
</organism>
<evidence type="ECO:0000256" key="1">
    <source>
        <dbReference type="ARBA" id="ARBA00022801"/>
    </source>
</evidence>
<dbReference type="SUPFAM" id="SSF52266">
    <property type="entry name" value="SGNH hydrolase"/>
    <property type="match status" value="1"/>
</dbReference>
<keyword evidence="4" id="KW-1185">Reference proteome</keyword>
<dbReference type="RefSeq" id="WP_377581000.1">
    <property type="nucleotide sequence ID" value="NZ_JBHTKA010000007.1"/>
</dbReference>
<dbReference type="InterPro" id="IPR005181">
    <property type="entry name" value="SASA"/>
</dbReference>
<dbReference type="EMBL" id="JBHTKA010000007">
    <property type="protein sequence ID" value="MFD1001357.1"/>
    <property type="molecule type" value="Genomic_DNA"/>
</dbReference>
<dbReference type="Gene3D" id="3.40.50.1110">
    <property type="entry name" value="SGNH hydrolase"/>
    <property type="match status" value="1"/>
</dbReference>
<dbReference type="InterPro" id="IPR052940">
    <property type="entry name" value="Carb_Esterase_6"/>
</dbReference>
<dbReference type="PANTHER" id="PTHR31988">
    <property type="entry name" value="ESTERASE, PUTATIVE (DUF303)-RELATED"/>
    <property type="match status" value="1"/>
</dbReference>
<comment type="caution">
    <text evidence="3">The sequence shown here is derived from an EMBL/GenBank/DDBJ whole genome shotgun (WGS) entry which is preliminary data.</text>
</comment>
<protein>
    <submittedName>
        <fullName evidence="3">Sialate O-acetylesterase</fullName>
    </submittedName>
</protein>
<dbReference type="Pfam" id="PF03629">
    <property type="entry name" value="SASA"/>
    <property type="match status" value="1"/>
</dbReference>
<reference evidence="4" key="1">
    <citation type="journal article" date="2019" name="Int. J. Syst. Evol. Microbiol.">
        <title>The Global Catalogue of Microorganisms (GCM) 10K type strain sequencing project: providing services to taxonomists for standard genome sequencing and annotation.</title>
        <authorList>
            <consortium name="The Broad Institute Genomics Platform"/>
            <consortium name="The Broad Institute Genome Sequencing Center for Infectious Disease"/>
            <person name="Wu L."/>
            <person name="Ma J."/>
        </authorList>
    </citation>
    <scope>NUCLEOTIDE SEQUENCE [LARGE SCALE GENOMIC DNA]</scope>
    <source>
        <strain evidence="4">CCUG 58938</strain>
    </source>
</reference>
<accession>A0ABW3K528</accession>
<evidence type="ECO:0000259" key="2">
    <source>
        <dbReference type="Pfam" id="PF03629"/>
    </source>
</evidence>
<gene>
    <name evidence="3" type="ORF">ACFQ21_18665</name>
</gene>
<name>A0ABW3K528_9BACT</name>